<dbReference type="PANTHER" id="PTHR28650:SF1">
    <property type="entry name" value="PHOSPHATIDYLINOSITOL-GLYCAN BIOSYNTHESIS CLASS X PROTEIN"/>
    <property type="match status" value="1"/>
</dbReference>
<dbReference type="EMBL" id="GEDC01024603">
    <property type="protein sequence ID" value="JAS12695.1"/>
    <property type="molecule type" value="Transcribed_RNA"/>
</dbReference>
<keyword evidence="7 10" id="KW-1133">Transmembrane helix</keyword>
<keyword evidence="9" id="KW-0325">Glycoprotein</keyword>
<evidence type="ECO:0000256" key="10">
    <source>
        <dbReference type="RuleBase" id="RU366056"/>
    </source>
</evidence>
<dbReference type="EMBL" id="GEDC01002031">
    <property type="protein sequence ID" value="JAS35267.1"/>
    <property type="molecule type" value="Transcribed_RNA"/>
</dbReference>
<evidence type="ECO:0000256" key="1">
    <source>
        <dbReference type="ARBA" id="ARBA00004389"/>
    </source>
</evidence>
<proteinExistence type="inferred from homology"/>
<dbReference type="Pfam" id="PF08320">
    <property type="entry name" value="PIG-X"/>
    <property type="match status" value="1"/>
</dbReference>
<evidence type="ECO:0000256" key="9">
    <source>
        <dbReference type="ARBA" id="ARBA00023180"/>
    </source>
</evidence>
<sequence length="243" mass="27389">MLCIYSKFNFLIFMCLFVFILLIKANSDCNIYVTVVRQLENEGYHRNIHSLVEIVTSNPILHKQYCSFVLQEILPEGAFVNTDQLDDLNRFGVVSACANTSVDVEAPQHLSEPISVLIYSNITRKENLLSADLKLPIHARYHSPQPEGGHRTITISPPKVMIKCAKELNCKNLKKVNLPCDQCDETLCSWTQLPFKTNAEILKMLVPVGNTQHYTLVTSVTLLITYCGCIYILSVILSPSINI</sequence>
<evidence type="ECO:0000313" key="13">
    <source>
        <dbReference type="EMBL" id="JAS35267.1"/>
    </source>
</evidence>
<evidence type="ECO:0000313" key="12">
    <source>
        <dbReference type="EMBL" id="JAS12695.1"/>
    </source>
</evidence>
<comment type="pathway">
    <text evidence="2 10">Glycolipid biosynthesis; glycosylphosphatidylinositol-anchor biosynthesis.</text>
</comment>
<evidence type="ECO:0000256" key="8">
    <source>
        <dbReference type="ARBA" id="ARBA00023136"/>
    </source>
</evidence>
<keyword evidence="5 10" id="KW-0812">Transmembrane</keyword>
<dbReference type="InterPro" id="IPR040039">
    <property type="entry name" value="PIGX"/>
</dbReference>
<comment type="function">
    <text evidence="10">Stabilizing subunit of the glycosylphosphatidylinositol-mannosyltransferase I complex which catalyzes the transfer of the first mannose, via an alpha-1,4 bond from a dolichol-phosphate-mannose (Dol-P-Man) to the glucosaminyl acyl phosphatidylinositol (GlcN-(acyl)PI) intermediate to generate alpha-D-Man-(1-&gt;4)-alpha-D-GlcN-(1-&gt;6)-(1-radyl,2-acyl-sn-glycero-3-phospho)-2-acyl-inositol and participates in the sixth step of the glycosylphosphatidylinositol-anchor biosynthesis. Probably acts by stabilizing the mannosyltransferase PIGM.</text>
</comment>
<evidence type="ECO:0000256" key="4">
    <source>
        <dbReference type="ARBA" id="ARBA00022502"/>
    </source>
</evidence>
<evidence type="ECO:0000313" key="11">
    <source>
        <dbReference type="EMBL" id="JAS06551.1"/>
    </source>
</evidence>
<evidence type="ECO:0000256" key="6">
    <source>
        <dbReference type="ARBA" id="ARBA00022824"/>
    </source>
</evidence>
<gene>
    <name evidence="11" type="ORF">g.11290</name>
    <name evidence="13" type="ORF">g.11292</name>
    <name evidence="12" type="ORF">g.11293</name>
</gene>
<dbReference type="AlphaFoldDB" id="A0A1B6BZ57"/>
<keyword evidence="8 10" id="KW-0472">Membrane</keyword>
<organism evidence="11">
    <name type="scientific">Clastoptera arizonana</name>
    <name type="common">Arizona spittle bug</name>
    <dbReference type="NCBI Taxonomy" id="38151"/>
    <lineage>
        <taxon>Eukaryota</taxon>
        <taxon>Metazoa</taxon>
        <taxon>Ecdysozoa</taxon>
        <taxon>Arthropoda</taxon>
        <taxon>Hexapoda</taxon>
        <taxon>Insecta</taxon>
        <taxon>Pterygota</taxon>
        <taxon>Neoptera</taxon>
        <taxon>Paraneoptera</taxon>
        <taxon>Hemiptera</taxon>
        <taxon>Auchenorrhyncha</taxon>
        <taxon>Cercopoidea</taxon>
        <taxon>Clastopteridae</taxon>
        <taxon>Clastoptera</taxon>
    </lineage>
</organism>
<feature type="signal peptide" evidence="10">
    <location>
        <begin position="1"/>
        <end position="25"/>
    </location>
</feature>
<protein>
    <recommendedName>
        <fullName evidence="10">Phosphatidylinositol-glycan biosynthesis class X protein</fullName>
    </recommendedName>
</protein>
<evidence type="ECO:0000256" key="3">
    <source>
        <dbReference type="ARBA" id="ARBA00010345"/>
    </source>
</evidence>
<evidence type="ECO:0000256" key="5">
    <source>
        <dbReference type="ARBA" id="ARBA00022692"/>
    </source>
</evidence>
<evidence type="ECO:0000256" key="7">
    <source>
        <dbReference type="ARBA" id="ARBA00022989"/>
    </source>
</evidence>
<dbReference type="UniPathway" id="UPA00196"/>
<dbReference type="SMART" id="SM00780">
    <property type="entry name" value="PIG-X"/>
    <property type="match status" value="1"/>
</dbReference>
<accession>A0A1B6BZ57</accession>
<dbReference type="GO" id="GO:0006506">
    <property type="term" value="P:GPI anchor biosynthetic process"/>
    <property type="evidence" value="ECO:0007669"/>
    <property type="project" value="UniProtKB-UniPathway"/>
</dbReference>
<dbReference type="EMBL" id="GEDC01030747">
    <property type="protein sequence ID" value="JAS06551.1"/>
    <property type="molecule type" value="Transcribed_RNA"/>
</dbReference>
<keyword evidence="10" id="KW-0732">Signal</keyword>
<feature type="transmembrane region" description="Helical" evidence="10">
    <location>
        <begin position="214"/>
        <end position="237"/>
    </location>
</feature>
<dbReference type="InterPro" id="IPR013233">
    <property type="entry name" value="PIG-X/PBN1"/>
</dbReference>
<comment type="similarity">
    <text evidence="3 10">Belongs to the PIGX family.</text>
</comment>
<keyword evidence="6 10" id="KW-0256">Endoplasmic reticulum</keyword>
<name>A0A1B6BZ57_9HEMI</name>
<dbReference type="GO" id="GO:0005789">
    <property type="term" value="C:endoplasmic reticulum membrane"/>
    <property type="evidence" value="ECO:0007669"/>
    <property type="project" value="UniProtKB-SubCell"/>
</dbReference>
<feature type="chain" id="PRO_5008580070" description="Phosphatidylinositol-glycan biosynthesis class X protein" evidence="10">
    <location>
        <begin position="26"/>
        <end position="243"/>
    </location>
</feature>
<keyword evidence="4 10" id="KW-0337">GPI-anchor biosynthesis</keyword>
<dbReference type="PANTHER" id="PTHR28650">
    <property type="entry name" value="PHOSPHATIDYLINOSITOL-GLYCAN BIOSYNTHESIS CLASS X PROTEIN"/>
    <property type="match status" value="1"/>
</dbReference>
<comment type="subcellular location">
    <subcellularLocation>
        <location evidence="1 10">Endoplasmic reticulum membrane</location>
        <topology evidence="1 10">Single-pass membrane protein</topology>
    </subcellularLocation>
</comment>
<reference evidence="11" key="1">
    <citation type="submission" date="2015-12" db="EMBL/GenBank/DDBJ databases">
        <title>De novo transcriptome assembly of four potential Pierce s Disease insect vectors from Arizona vineyards.</title>
        <authorList>
            <person name="Tassone E.E."/>
        </authorList>
    </citation>
    <scope>NUCLEOTIDE SEQUENCE</scope>
</reference>
<evidence type="ECO:0000256" key="2">
    <source>
        <dbReference type="ARBA" id="ARBA00004687"/>
    </source>
</evidence>